<reference evidence="1 2" key="1">
    <citation type="journal article" date="2013" name="Genome Announc.">
        <title>Whole Genome Sequencing and Comparative Analysis of Bartonella bacilliformis Strain INS, the Causative Agent of Carrion's Disease.</title>
        <authorList>
            <person name="Tarazona D."/>
            <person name="Padilla C."/>
            <person name="Caceres O."/>
            <person name="Montenegro J.D."/>
            <person name="Bailon H."/>
            <person name="Ventura G."/>
            <person name="Mendoza G."/>
            <person name="Anaya E."/>
            <person name="Guio H."/>
        </authorList>
    </citation>
    <scope>NUCLEOTIDE SEQUENCE [LARGE SCALE GENOMIC DNA]</scope>
    <source>
        <strain evidence="1 2">INS</strain>
    </source>
</reference>
<sequence length="52" mass="6300">MRHPCYGIKYFKQQEILVIFSKKKVKIITNLVKMKKFRQKILNPAQFEAILF</sequence>
<keyword evidence="2" id="KW-1185">Reference proteome</keyword>
<dbReference type="EMBL" id="AMQK01000017">
    <property type="protein sequence ID" value="EKS43498.1"/>
    <property type="molecule type" value="Genomic_DNA"/>
</dbReference>
<name>A0ABN0IH12_BARBA</name>
<proteinExistence type="predicted"/>
<evidence type="ECO:0000313" key="2">
    <source>
        <dbReference type="Proteomes" id="UP000009359"/>
    </source>
</evidence>
<comment type="caution">
    <text evidence="1">The sequence shown here is derived from an EMBL/GenBank/DDBJ whole genome shotgun (WGS) entry which is preliminary data.</text>
</comment>
<organism evidence="1 2">
    <name type="scientific">Bartonella bacilliformis INS</name>
    <dbReference type="NCBI Taxonomy" id="1206782"/>
    <lineage>
        <taxon>Bacteria</taxon>
        <taxon>Pseudomonadati</taxon>
        <taxon>Pseudomonadota</taxon>
        <taxon>Alphaproteobacteria</taxon>
        <taxon>Hyphomicrobiales</taxon>
        <taxon>Bartonellaceae</taxon>
        <taxon>Bartonella</taxon>
    </lineage>
</organism>
<dbReference type="Proteomes" id="UP000009359">
    <property type="component" value="Unassembled WGS sequence"/>
</dbReference>
<evidence type="ECO:0000313" key="1">
    <source>
        <dbReference type="EMBL" id="EKS43498.1"/>
    </source>
</evidence>
<gene>
    <name evidence="1" type="ORF">BbINS_04512</name>
</gene>
<protein>
    <submittedName>
        <fullName evidence="1">Uncharacterized protein</fullName>
    </submittedName>
</protein>
<accession>A0ABN0IH12</accession>